<comment type="subcellular location">
    <subcellularLocation>
        <location evidence="1">Nucleus</location>
    </subcellularLocation>
</comment>
<dbReference type="InterPro" id="IPR001739">
    <property type="entry name" value="Methyl_CpG_DNA-bd"/>
</dbReference>
<keyword evidence="3" id="KW-0238">DNA-binding</keyword>
<dbReference type="Pfam" id="PF01429">
    <property type="entry name" value="MBD"/>
    <property type="match status" value="1"/>
</dbReference>
<sequence length="298" mass="33153">MATVIDSSSNNHLNLDSIPTIDLRLLSQSEIHSLSSLSSSSSSSNQSFSNNLHINTHSEDQIINPIINRSIFNESAGSRKQTYSRLRLLSSSSSVNPNNSHKNQSIPNDFDPESKENKKIVSLIHQLFTRNNPKGLIHQKDLNLIGLENFPVVNCNGVVVDFSELGNLRDPFDSELKKRTAGLDSEDNLLGFLKELEGIWGSRRKKRKIVEASDFGDFLPIGWKLLLSVRKKDGKFSLFCRRYLSPNGLQFKSCKEVSSYLLSLSGPQNVKQSENVNSTEDIGVVHKDLASGSVLQVI</sequence>
<dbReference type="SUPFAM" id="SSF54171">
    <property type="entry name" value="DNA-binding domain"/>
    <property type="match status" value="1"/>
</dbReference>
<dbReference type="Proteomes" id="UP001202328">
    <property type="component" value="Unassembled WGS sequence"/>
</dbReference>
<dbReference type="Gene3D" id="3.30.890.10">
    <property type="entry name" value="Methyl-cpg-binding Protein 2, Chain A"/>
    <property type="match status" value="1"/>
</dbReference>
<evidence type="ECO:0000256" key="6">
    <source>
        <dbReference type="SAM" id="MobiDB-lite"/>
    </source>
</evidence>
<dbReference type="PROSITE" id="PS50982">
    <property type="entry name" value="MBD"/>
    <property type="match status" value="1"/>
</dbReference>
<evidence type="ECO:0000313" key="8">
    <source>
        <dbReference type="EMBL" id="KAI3873986.1"/>
    </source>
</evidence>
<protein>
    <recommendedName>
        <fullName evidence="7">MBD domain-containing protein</fullName>
    </recommendedName>
</protein>
<evidence type="ECO:0000256" key="1">
    <source>
        <dbReference type="ARBA" id="ARBA00004123"/>
    </source>
</evidence>
<keyword evidence="4" id="KW-0804">Transcription</keyword>
<feature type="compositionally biased region" description="Polar residues" evidence="6">
    <location>
        <begin position="95"/>
        <end position="107"/>
    </location>
</feature>
<dbReference type="PANTHER" id="PTHR37701:SF17">
    <property type="entry name" value="METHYL BINDING DOMAIN117"/>
    <property type="match status" value="1"/>
</dbReference>
<dbReference type="InterPro" id="IPR037472">
    <property type="entry name" value="MBD8"/>
</dbReference>
<evidence type="ECO:0000313" key="9">
    <source>
        <dbReference type="Proteomes" id="UP001202328"/>
    </source>
</evidence>
<keyword evidence="5" id="KW-0539">Nucleus</keyword>
<dbReference type="GO" id="GO:0005634">
    <property type="term" value="C:nucleus"/>
    <property type="evidence" value="ECO:0007669"/>
    <property type="project" value="UniProtKB-SubCell"/>
</dbReference>
<keyword evidence="9" id="KW-1185">Reference proteome</keyword>
<feature type="region of interest" description="Disordered" evidence="6">
    <location>
        <begin position="91"/>
        <end position="114"/>
    </location>
</feature>
<accession>A0AAD4S8Z0</accession>
<evidence type="ECO:0000256" key="3">
    <source>
        <dbReference type="ARBA" id="ARBA00023125"/>
    </source>
</evidence>
<feature type="domain" description="MBD" evidence="7">
    <location>
        <begin position="209"/>
        <end position="281"/>
    </location>
</feature>
<keyword evidence="2" id="KW-0805">Transcription regulation</keyword>
<comment type="caution">
    <text evidence="8">The sequence shown here is derived from an EMBL/GenBank/DDBJ whole genome shotgun (WGS) entry which is preliminary data.</text>
</comment>
<evidence type="ECO:0000256" key="2">
    <source>
        <dbReference type="ARBA" id="ARBA00023015"/>
    </source>
</evidence>
<dbReference type="AlphaFoldDB" id="A0AAD4S8Z0"/>
<reference evidence="8" key="1">
    <citation type="submission" date="2022-04" db="EMBL/GenBank/DDBJ databases">
        <title>A functionally conserved STORR gene fusion in Papaver species that diverged 16.8 million years ago.</title>
        <authorList>
            <person name="Catania T."/>
        </authorList>
    </citation>
    <scope>NUCLEOTIDE SEQUENCE</scope>
    <source>
        <strain evidence="8">S-188037</strain>
    </source>
</reference>
<dbReference type="GO" id="GO:0003677">
    <property type="term" value="F:DNA binding"/>
    <property type="evidence" value="ECO:0007669"/>
    <property type="project" value="UniProtKB-KW"/>
</dbReference>
<evidence type="ECO:0000259" key="7">
    <source>
        <dbReference type="PROSITE" id="PS50982"/>
    </source>
</evidence>
<evidence type="ECO:0000256" key="4">
    <source>
        <dbReference type="ARBA" id="ARBA00023163"/>
    </source>
</evidence>
<dbReference type="InterPro" id="IPR016177">
    <property type="entry name" value="DNA-bd_dom_sf"/>
</dbReference>
<proteinExistence type="predicted"/>
<dbReference type="PANTHER" id="PTHR37701">
    <property type="entry name" value="METHYL-CPG-BINDING DOMAIN-CONTAINING PROTEIN 8"/>
    <property type="match status" value="1"/>
</dbReference>
<organism evidence="8 9">
    <name type="scientific">Papaver atlanticum</name>
    <dbReference type="NCBI Taxonomy" id="357466"/>
    <lineage>
        <taxon>Eukaryota</taxon>
        <taxon>Viridiplantae</taxon>
        <taxon>Streptophyta</taxon>
        <taxon>Embryophyta</taxon>
        <taxon>Tracheophyta</taxon>
        <taxon>Spermatophyta</taxon>
        <taxon>Magnoliopsida</taxon>
        <taxon>Ranunculales</taxon>
        <taxon>Papaveraceae</taxon>
        <taxon>Papaveroideae</taxon>
        <taxon>Papaver</taxon>
    </lineage>
</organism>
<dbReference type="EMBL" id="JAJJMB010012717">
    <property type="protein sequence ID" value="KAI3873986.1"/>
    <property type="molecule type" value="Genomic_DNA"/>
</dbReference>
<evidence type="ECO:0000256" key="5">
    <source>
        <dbReference type="ARBA" id="ARBA00023242"/>
    </source>
</evidence>
<name>A0AAD4S8Z0_9MAGN</name>
<gene>
    <name evidence="8" type="ORF">MKW98_001635</name>
</gene>